<dbReference type="InterPro" id="IPR013783">
    <property type="entry name" value="Ig-like_fold"/>
</dbReference>
<dbReference type="InterPro" id="IPR050288">
    <property type="entry name" value="Cellulose_deg_GH3"/>
</dbReference>
<feature type="region of interest" description="Disordered" evidence="3">
    <location>
        <begin position="299"/>
        <end position="320"/>
    </location>
</feature>
<comment type="caution">
    <text evidence="5">The sequence shown here is derived from an EMBL/GenBank/DDBJ whole genome shotgun (WGS) entry which is preliminary data.</text>
</comment>
<protein>
    <submittedName>
        <fullName evidence="5">Beta-glucosidase</fullName>
    </submittedName>
</protein>
<dbReference type="Proteomes" id="UP000253495">
    <property type="component" value="Unassembled WGS sequence"/>
</dbReference>
<dbReference type="InterPro" id="IPR036881">
    <property type="entry name" value="Glyco_hydro_3_C_sf"/>
</dbReference>
<keyword evidence="6" id="KW-1185">Reference proteome</keyword>
<reference evidence="5 6" key="1">
    <citation type="submission" date="2018-07" db="EMBL/GenBank/DDBJ databases">
        <title>Genomic Encyclopedia of Type Strains, Phase III (KMG-III): the genomes of soil and plant-associated and newly described type strains.</title>
        <authorList>
            <person name="Whitman W."/>
        </authorList>
    </citation>
    <scope>NUCLEOTIDE SEQUENCE [LARGE SCALE GENOMIC DNA]</scope>
    <source>
        <strain evidence="5 6">CECT 8575</strain>
    </source>
</reference>
<dbReference type="RefSeq" id="WP_114454883.1">
    <property type="nucleotide sequence ID" value="NZ_QPJC01000018.1"/>
</dbReference>
<proteinExistence type="inferred from homology"/>
<dbReference type="PANTHER" id="PTHR42715">
    <property type="entry name" value="BETA-GLUCOSIDASE"/>
    <property type="match status" value="1"/>
</dbReference>
<dbReference type="Gene3D" id="3.20.20.300">
    <property type="entry name" value="Glycoside hydrolase, family 3, N-terminal domain"/>
    <property type="match status" value="1"/>
</dbReference>
<gene>
    <name evidence="5" type="ORF">DFQ14_1184</name>
</gene>
<dbReference type="InterPro" id="IPR002772">
    <property type="entry name" value="Glyco_hydro_3_C"/>
</dbReference>
<accession>A0A368VEI2</accession>
<dbReference type="PROSITE" id="PS51820">
    <property type="entry name" value="PA14"/>
    <property type="match status" value="1"/>
</dbReference>
<dbReference type="InterPro" id="IPR037524">
    <property type="entry name" value="PA14/GLEYA"/>
</dbReference>
<evidence type="ECO:0000313" key="6">
    <source>
        <dbReference type="Proteomes" id="UP000253495"/>
    </source>
</evidence>
<dbReference type="Gene3D" id="2.60.40.10">
    <property type="entry name" value="Immunoglobulins"/>
    <property type="match status" value="1"/>
</dbReference>
<evidence type="ECO:0000256" key="3">
    <source>
        <dbReference type="SAM" id="MobiDB-lite"/>
    </source>
</evidence>
<dbReference type="Pfam" id="PF00933">
    <property type="entry name" value="Glyco_hydro_3"/>
    <property type="match status" value="1"/>
</dbReference>
<dbReference type="AlphaFoldDB" id="A0A368VEI2"/>
<sequence length="840" mass="90789">MTSAPDVDRPEPDEEKLRDLVEELTVPEKARLVTGADLWTLPPIPRIGLHRLVLSDGPNGVRGPTWDERDNSLLLPVGSAVAATWDRSAARRVGELLGDEARRRGVHAVLAPTVNVHRSPFGGRNFENPSEDPRLISELGSEIVTGIQSRGVGAAPKHFVANDSETERFSYDVDVDERTLRELYLTPFEYIVTRTRPWMLMTAYNSVNGRAMTENARLVNEILKGEWSWDGVNVSDWYATRDLEGAAHGGLDLAMPGPDSPFGGGALVQAVTEGRIPGEVLDAKVRRILRLAARTGALGEPFDEQDDPSGTSGRPAAPDEARPVIRHLAARGFVLLRNESAEGTPLLPLDASALSTVAVVGENATLPAVQGGGSSQVNPPRIVTPLEGIRGVLDRAEVVHRRGVRHRRLLDPIPRERVTDPDEGGTGVRVDYLDENAQVLSSEVRGTNRLLWPGRQELPQRATGIRLRGRVELDGPGEHTFAVHGAGRFRVTVAGREVFDGRVPDEERPDRATGDSTANMPEQRISVVLMDSELDDHGTVLLDVEHTPAAGAIFPGVGLGYFRQDRDEQSELTAAVQAAREADVAVVVVGTHEEIETEGRDRSSLELPGGQDDLVRAVAAVNPRTVVVLNAGAPVLMPWMSEVPAVLWTWFGTQEYGSALADVLFGAEEPGGRLPMTLPAALTDVPVPLPGVQPVEGTLTYSEGTLVGYRAYSARGVAPLFPFGHGLGYTTWEYGGAAAESAEDGVRLRVAVRNAGTRAGREIVQVYERGPEGEPPRLVGFTVVEAEPGEGDTVSIDIEQRAFAHYDVDLPGWSVLSGEHELLIGRSLSDIRRTVIAQYP</sequence>
<organism evidence="5 6">
    <name type="scientific">Halopolyspora algeriensis</name>
    <dbReference type="NCBI Taxonomy" id="1500506"/>
    <lineage>
        <taxon>Bacteria</taxon>
        <taxon>Bacillati</taxon>
        <taxon>Actinomycetota</taxon>
        <taxon>Actinomycetes</taxon>
        <taxon>Actinomycetes incertae sedis</taxon>
        <taxon>Halopolyspora</taxon>
    </lineage>
</organism>
<dbReference type="GO" id="GO:0005975">
    <property type="term" value="P:carbohydrate metabolic process"/>
    <property type="evidence" value="ECO:0007669"/>
    <property type="project" value="InterPro"/>
</dbReference>
<dbReference type="PRINTS" id="PR00133">
    <property type="entry name" value="GLHYDRLASE3"/>
</dbReference>
<name>A0A368VEI2_9ACTN</name>
<dbReference type="InterPro" id="IPR036962">
    <property type="entry name" value="Glyco_hydro_3_N_sf"/>
</dbReference>
<dbReference type="Pfam" id="PF14310">
    <property type="entry name" value="Fn3-like"/>
    <property type="match status" value="1"/>
</dbReference>
<dbReference type="SUPFAM" id="SSF51445">
    <property type="entry name" value="(Trans)glycosidases"/>
    <property type="match status" value="1"/>
</dbReference>
<dbReference type="EMBL" id="QPJC01000018">
    <property type="protein sequence ID" value="RCW39113.1"/>
    <property type="molecule type" value="Genomic_DNA"/>
</dbReference>
<evidence type="ECO:0000313" key="5">
    <source>
        <dbReference type="EMBL" id="RCW39113.1"/>
    </source>
</evidence>
<evidence type="ECO:0000259" key="4">
    <source>
        <dbReference type="PROSITE" id="PS51820"/>
    </source>
</evidence>
<dbReference type="PANTHER" id="PTHR42715:SF10">
    <property type="entry name" value="BETA-GLUCOSIDASE"/>
    <property type="match status" value="1"/>
</dbReference>
<dbReference type="InterPro" id="IPR017853">
    <property type="entry name" value="GH"/>
</dbReference>
<dbReference type="OrthoDB" id="3187421at2"/>
<evidence type="ECO:0000256" key="2">
    <source>
        <dbReference type="ARBA" id="ARBA00022801"/>
    </source>
</evidence>
<dbReference type="Pfam" id="PF01915">
    <property type="entry name" value="Glyco_hydro_3_C"/>
    <property type="match status" value="1"/>
</dbReference>
<keyword evidence="2" id="KW-0378">Hydrolase</keyword>
<comment type="similarity">
    <text evidence="1">Belongs to the glycosyl hydrolase 3 family.</text>
</comment>
<feature type="domain" description="PA14" evidence="4">
    <location>
        <begin position="423"/>
        <end position="576"/>
    </location>
</feature>
<dbReference type="SMART" id="SM01217">
    <property type="entry name" value="Fn3_like"/>
    <property type="match status" value="1"/>
</dbReference>
<dbReference type="InterPro" id="IPR001764">
    <property type="entry name" value="Glyco_hydro_3_N"/>
</dbReference>
<dbReference type="InterPro" id="IPR026891">
    <property type="entry name" value="Fn3-like"/>
</dbReference>
<dbReference type="Gene3D" id="2.60.120.260">
    <property type="entry name" value="Galactose-binding domain-like"/>
    <property type="match status" value="1"/>
</dbReference>
<dbReference type="SUPFAM" id="SSF52279">
    <property type="entry name" value="Beta-D-glucan exohydrolase, C-terminal domain"/>
    <property type="match status" value="1"/>
</dbReference>
<dbReference type="GO" id="GO:0004553">
    <property type="term" value="F:hydrolase activity, hydrolyzing O-glycosyl compounds"/>
    <property type="evidence" value="ECO:0007669"/>
    <property type="project" value="InterPro"/>
</dbReference>
<dbReference type="Gene3D" id="3.40.50.1700">
    <property type="entry name" value="Glycoside hydrolase family 3 C-terminal domain"/>
    <property type="match status" value="1"/>
</dbReference>
<evidence type="ECO:0000256" key="1">
    <source>
        <dbReference type="ARBA" id="ARBA00005336"/>
    </source>
</evidence>